<organism evidence="2 3">
    <name type="scientific">Nitrospina watsonii</name>
    <dbReference type="NCBI Taxonomy" id="1323948"/>
    <lineage>
        <taxon>Bacteria</taxon>
        <taxon>Pseudomonadati</taxon>
        <taxon>Nitrospinota/Tectimicrobiota group</taxon>
        <taxon>Nitrospinota</taxon>
        <taxon>Nitrospinia</taxon>
        <taxon>Nitrospinales</taxon>
        <taxon>Nitrospinaceae</taxon>
        <taxon>Nitrospina</taxon>
    </lineage>
</organism>
<dbReference type="EMBL" id="OX336137">
    <property type="protein sequence ID" value="CAI2718878.1"/>
    <property type="molecule type" value="Genomic_DNA"/>
</dbReference>
<reference evidence="2 3" key="1">
    <citation type="submission" date="2022-09" db="EMBL/GenBank/DDBJ databases">
        <authorList>
            <person name="Kop L."/>
        </authorList>
    </citation>
    <scope>NUCLEOTIDE SEQUENCE [LARGE SCALE GENOMIC DNA]</scope>
    <source>
        <strain evidence="2 3">347</strain>
    </source>
</reference>
<keyword evidence="3" id="KW-1185">Reference proteome</keyword>
<dbReference type="Proteomes" id="UP001157733">
    <property type="component" value="Chromosome"/>
</dbReference>
<feature type="chain" id="PRO_5047005975" evidence="1">
    <location>
        <begin position="26"/>
        <end position="190"/>
    </location>
</feature>
<accession>A0ABN8W665</accession>
<protein>
    <submittedName>
        <fullName evidence="2">Uncharacterized protein</fullName>
    </submittedName>
</protein>
<dbReference type="RefSeq" id="WP_282011746.1">
    <property type="nucleotide sequence ID" value="NZ_OX336137.1"/>
</dbReference>
<evidence type="ECO:0000313" key="2">
    <source>
        <dbReference type="EMBL" id="CAI2718878.1"/>
    </source>
</evidence>
<proteinExistence type="predicted"/>
<gene>
    <name evidence="2" type="ORF">NSPWAT_2022</name>
</gene>
<feature type="signal peptide" evidence="1">
    <location>
        <begin position="1"/>
        <end position="25"/>
    </location>
</feature>
<name>A0ABN8W665_9BACT</name>
<keyword evidence="1" id="KW-0732">Signal</keyword>
<evidence type="ECO:0000313" key="3">
    <source>
        <dbReference type="Proteomes" id="UP001157733"/>
    </source>
</evidence>
<sequence>MNKYWVWCLAVCWMVLGAGSAPVWAGDAEFKTGSKFYEGGAPKNCPIDKTTICTMEIWLEFKHKKNKKQLWQVLKDKHIKVLGHTIQFWRPRGGHPPTNIAIGGGLSAEDARWAIEFALKYNDHIDGLIFQRLNPPHYVAVATSAWDAQSETKITPEQLQQLRDPGLSTPEFHALYVKLTQEMEKAETFY</sequence>
<evidence type="ECO:0000256" key="1">
    <source>
        <dbReference type="SAM" id="SignalP"/>
    </source>
</evidence>